<protein>
    <submittedName>
        <fullName evidence="6">Adenylate kinase isoenzyme 5</fullName>
    </submittedName>
</protein>
<dbReference type="Gene3D" id="3.40.50.300">
    <property type="entry name" value="P-loop containing nucleotide triphosphate hydrolases"/>
    <property type="match status" value="2"/>
</dbReference>
<feature type="compositionally biased region" description="Polar residues" evidence="4">
    <location>
        <begin position="298"/>
        <end position="321"/>
    </location>
</feature>
<evidence type="ECO:0000256" key="1">
    <source>
        <dbReference type="ARBA" id="ARBA00022679"/>
    </source>
</evidence>
<evidence type="ECO:0000256" key="3">
    <source>
        <dbReference type="ARBA" id="ARBA00022777"/>
    </source>
</evidence>
<feature type="compositionally biased region" description="Basic and acidic residues" evidence="4">
    <location>
        <begin position="472"/>
        <end position="483"/>
    </location>
</feature>
<reference evidence="6" key="1">
    <citation type="submission" date="2022-11" db="UniProtKB">
        <authorList>
            <consortium name="WormBaseParasite"/>
        </authorList>
    </citation>
    <scope>IDENTIFICATION</scope>
</reference>
<dbReference type="GO" id="GO:0006139">
    <property type="term" value="P:nucleobase-containing compound metabolic process"/>
    <property type="evidence" value="ECO:0007669"/>
    <property type="project" value="InterPro"/>
</dbReference>
<keyword evidence="2" id="KW-0547">Nucleotide-binding</keyword>
<feature type="compositionally biased region" description="Polar residues" evidence="4">
    <location>
        <begin position="254"/>
        <end position="270"/>
    </location>
</feature>
<name>A0A915AZM4_PARUN</name>
<dbReference type="WBParaSite" id="PgR021_g048_t02">
    <property type="protein sequence ID" value="PgR021_g048_t02"/>
    <property type="gene ID" value="PgR021_g048"/>
</dbReference>
<dbReference type="Pfam" id="PF00406">
    <property type="entry name" value="ADK"/>
    <property type="match status" value="2"/>
</dbReference>
<dbReference type="GO" id="GO:0019205">
    <property type="term" value="F:nucleobase-containing compound kinase activity"/>
    <property type="evidence" value="ECO:0007669"/>
    <property type="project" value="InterPro"/>
</dbReference>
<evidence type="ECO:0000256" key="4">
    <source>
        <dbReference type="SAM" id="MobiDB-lite"/>
    </source>
</evidence>
<feature type="compositionally biased region" description="Basic and acidic residues" evidence="4">
    <location>
        <begin position="579"/>
        <end position="589"/>
    </location>
</feature>
<dbReference type="AlphaFoldDB" id="A0A915AZM4"/>
<keyword evidence="1" id="KW-0808">Transferase</keyword>
<dbReference type="InterPro" id="IPR000850">
    <property type="entry name" value="Adenylat/UMP-CMP_kin"/>
</dbReference>
<dbReference type="HAMAP" id="MF_00235">
    <property type="entry name" value="Adenylate_kinase_Adk"/>
    <property type="match status" value="1"/>
</dbReference>
<dbReference type="CDD" id="cd01428">
    <property type="entry name" value="ADK"/>
    <property type="match status" value="2"/>
</dbReference>
<dbReference type="PANTHER" id="PTHR23359">
    <property type="entry name" value="NUCLEOTIDE KINASE"/>
    <property type="match status" value="1"/>
</dbReference>
<feature type="region of interest" description="Disordered" evidence="4">
    <location>
        <begin position="249"/>
        <end position="608"/>
    </location>
</feature>
<feature type="compositionally biased region" description="Low complexity" evidence="4">
    <location>
        <begin position="512"/>
        <end position="541"/>
    </location>
</feature>
<feature type="region of interest" description="Disordered" evidence="4">
    <location>
        <begin position="842"/>
        <end position="862"/>
    </location>
</feature>
<feature type="compositionally biased region" description="Low complexity" evidence="4">
    <location>
        <begin position="271"/>
        <end position="280"/>
    </location>
</feature>
<evidence type="ECO:0000313" key="6">
    <source>
        <dbReference type="WBParaSite" id="PgR021_g048_t02"/>
    </source>
</evidence>
<feature type="compositionally biased region" description="Low complexity" evidence="4">
    <location>
        <begin position="341"/>
        <end position="352"/>
    </location>
</feature>
<organism evidence="5 6">
    <name type="scientific">Parascaris univalens</name>
    <name type="common">Nematode worm</name>
    <dbReference type="NCBI Taxonomy" id="6257"/>
    <lineage>
        <taxon>Eukaryota</taxon>
        <taxon>Metazoa</taxon>
        <taxon>Ecdysozoa</taxon>
        <taxon>Nematoda</taxon>
        <taxon>Chromadorea</taxon>
        <taxon>Rhabditida</taxon>
        <taxon>Spirurina</taxon>
        <taxon>Ascaridomorpha</taxon>
        <taxon>Ascaridoidea</taxon>
        <taxon>Ascarididae</taxon>
        <taxon>Parascaris</taxon>
    </lineage>
</organism>
<keyword evidence="5" id="KW-1185">Reference proteome</keyword>
<feature type="compositionally biased region" description="Polar residues" evidence="4">
    <location>
        <begin position="460"/>
        <end position="469"/>
    </location>
</feature>
<dbReference type="GO" id="GO:0005524">
    <property type="term" value="F:ATP binding"/>
    <property type="evidence" value="ECO:0007669"/>
    <property type="project" value="InterPro"/>
</dbReference>
<dbReference type="SUPFAM" id="SSF52540">
    <property type="entry name" value="P-loop containing nucleoside triphosphate hydrolases"/>
    <property type="match status" value="2"/>
</dbReference>
<feature type="compositionally biased region" description="Basic and acidic residues" evidence="4">
    <location>
        <begin position="364"/>
        <end position="375"/>
    </location>
</feature>
<feature type="compositionally biased region" description="Low complexity" evidence="4">
    <location>
        <begin position="445"/>
        <end position="459"/>
    </location>
</feature>
<feature type="compositionally biased region" description="Polar residues" evidence="4">
    <location>
        <begin position="484"/>
        <end position="510"/>
    </location>
</feature>
<dbReference type="PRINTS" id="PR00094">
    <property type="entry name" value="ADENYLTKNASE"/>
</dbReference>
<feature type="compositionally biased region" description="Basic and acidic residues" evidence="4">
    <location>
        <begin position="852"/>
        <end position="862"/>
    </location>
</feature>
<sequence>EVARIPNVPIILFMGGPGGGKTRHAERVRDALVDTGLVHICMPDLIRNAIAKYKDRYPEWKEAALRYHRGELIPNNLALALVKAEMGRNQDAKAFFLEGFPREARQVEDFEREVRAVNMALILDYDEATLRRHMETRGLSDEMIDARIREFKQKTLPSAKYFDDQRLLHLIPGEKDDQTIYERMKMLVQRAMDTGVPVLNSGGSSQPATPQPPQSSASPRASARTSPVVPAATSAATVTSAAATAAVAAEEVQHSASPTNISESSPSTHLSRPPTSASRPPTRRSRPPSTASRQSQSLGTATSQPHGATASGSSQKISSQPTTPPQKPISESGSHKGTPGSGSVASKASSVPLTPPKTAASQPEEQRLISEHVEDMAQPIVATKTPTHFEEETKSRSVSVLATAHDIRKKESPSPINSSPVTATELRESSPIQTAVVENVEERQPTLSTPITIPSTASSQRSNPHSNIATPVEKRLAASDEARQSNGPVESQSNRTTPVEPSTPVSVKSKTSAKSNKSIHSNKSIISNKSKKSTASTTSKASKIHANEQKPGTLKDLASPVSANASEIPMEARSPPQMHGREGPEKEQMVVDSKTSSTASTPGPADAAAAQLASVINPDIASTDATRTNNDSFPHGLPNNAPVILVIGAPGSNKSAIAQRIAKKYDGFVYLSMGELLRREVIQNPDDELWQRIDKKMNAGEAVPMKICRDLLYSSIHDVGARSWGYVIEGYPRTQAQAIDFENQFERLDLALLIDCTEQFCCDSIKKRAELGKENNDVRSDDDAEVVKIRLAMFKQNTLPMLKYFDDKGKLRVIDGDMDIDKIFVEITSAIDNTIFIEDQESGKSLTSSKDGSTDEKDRKDM</sequence>
<dbReference type="InterPro" id="IPR027417">
    <property type="entry name" value="P-loop_NTPase"/>
</dbReference>
<evidence type="ECO:0000256" key="2">
    <source>
        <dbReference type="ARBA" id="ARBA00022741"/>
    </source>
</evidence>
<feature type="compositionally biased region" description="Low complexity" evidence="4">
    <location>
        <begin position="593"/>
        <end position="608"/>
    </location>
</feature>
<proteinExistence type="inferred from homology"/>
<evidence type="ECO:0000313" key="5">
    <source>
        <dbReference type="Proteomes" id="UP000887569"/>
    </source>
</evidence>
<feature type="compositionally biased region" description="Low complexity" evidence="4">
    <location>
        <begin position="287"/>
        <end position="297"/>
    </location>
</feature>
<keyword evidence="3" id="KW-0418">Kinase</keyword>
<feature type="compositionally biased region" description="Low complexity" evidence="4">
    <location>
        <begin position="201"/>
        <end position="230"/>
    </location>
</feature>
<accession>A0A915AZM4</accession>
<feature type="region of interest" description="Disordered" evidence="4">
    <location>
        <begin position="196"/>
        <end position="230"/>
    </location>
</feature>
<dbReference type="Proteomes" id="UP000887569">
    <property type="component" value="Unplaced"/>
</dbReference>